<dbReference type="InterPro" id="IPR052446">
    <property type="entry name" value="B-cell_PI3K-Signaling_Adptrs"/>
</dbReference>
<name>A0ABD3WN15_SINWO</name>
<keyword evidence="3" id="KW-1185">Reference proteome</keyword>
<accession>A0ABD3WN15</accession>
<evidence type="ECO:0000259" key="1">
    <source>
        <dbReference type="PROSITE" id="PS51376"/>
    </source>
</evidence>
<dbReference type="Pfam" id="PF14545">
    <property type="entry name" value="DBB"/>
    <property type="match status" value="1"/>
</dbReference>
<dbReference type="PANTHER" id="PTHR16267:SF11">
    <property type="entry name" value="STUMPS, ISOFORM E"/>
    <property type="match status" value="1"/>
</dbReference>
<dbReference type="EMBL" id="JBJQND010000005">
    <property type="protein sequence ID" value="KAL3875369.1"/>
    <property type="molecule type" value="Genomic_DNA"/>
</dbReference>
<dbReference type="AlphaFoldDB" id="A0ABD3WN15"/>
<organism evidence="2 3">
    <name type="scientific">Sinanodonta woodiana</name>
    <name type="common">Chinese pond mussel</name>
    <name type="synonym">Anodonta woodiana</name>
    <dbReference type="NCBI Taxonomy" id="1069815"/>
    <lineage>
        <taxon>Eukaryota</taxon>
        <taxon>Metazoa</taxon>
        <taxon>Spiralia</taxon>
        <taxon>Lophotrochozoa</taxon>
        <taxon>Mollusca</taxon>
        <taxon>Bivalvia</taxon>
        <taxon>Autobranchia</taxon>
        <taxon>Heteroconchia</taxon>
        <taxon>Palaeoheterodonta</taxon>
        <taxon>Unionida</taxon>
        <taxon>Unionoidea</taxon>
        <taxon>Unionidae</taxon>
        <taxon>Unioninae</taxon>
        <taxon>Sinanodonta</taxon>
    </lineage>
</organism>
<protein>
    <recommendedName>
        <fullName evidence="1">DBB domain-containing protein</fullName>
    </recommendedName>
</protein>
<reference evidence="2 3" key="1">
    <citation type="submission" date="2024-11" db="EMBL/GenBank/DDBJ databases">
        <title>Chromosome-level genome assembly of the freshwater bivalve Anodonta woodiana.</title>
        <authorList>
            <person name="Chen X."/>
        </authorList>
    </citation>
    <scope>NUCLEOTIDE SEQUENCE [LARGE SCALE GENOMIC DNA]</scope>
    <source>
        <strain evidence="2">MN2024</strain>
        <tissue evidence="2">Gills</tissue>
    </source>
</reference>
<proteinExistence type="predicted"/>
<dbReference type="Proteomes" id="UP001634394">
    <property type="component" value="Unassembled WGS sequence"/>
</dbReference>
<dbReference type="InterPro" id="IPR017893">
    <property type="entry name" value="DBB_domain"/>
</dbReference>
<feature type="domain" description="DBB" evidence="1">
    <location>
        <begin position="146"/>
        <end position="284"/>
    </location>
</feature>
<gene>
    <name evidence="2" type="ORF">ACJMK2_033322</name>
</gene>
<dbReference type="PROSITE" id="PS51376">
    <property type="entry name" value="DBB"/>
    <property type="match status" value="1"/>
</dbReference>
<dbReference type="PANTHER" id="PTHR16267">
    <property type="entry name" value="BANK1/PIK3AP1 FAMILY MEMBER"/>
    <property type="match status" value="1"/>
</dbReference>
<evidence type="ECO:0000313" key="2">
    <source>
        <dbReference type="EMBL" id="KAL3875369.1"/>
    </source>
</evidence>
<evidence type="ECO:0000313" key="3">
    <source>
        <dbReference type="Proteomes" id="UP001634394"/>
    </source>
</evidence>
<comment type="caution">
    <text evidence="2">The sequence shown here is derived from an EMBL/GenBank/DDBJ whole genome shotgun (WGS) entry which is preliminary data.</text>
</comment>
<dbReference type="SMART" id="SM01282">
    <property type="entry name" value="DBB"/>
    <property type="match status" value="1"/>
</dbReference>
<sequence length="375" mass="42957">MSTGIVHRIIYQPDGESFAFDIKDFFMKRFNLQFELNDLETVNSQTISSLGVSILLLTSEAYECIRCGQRSDLIDLFPNPDFSVALAYFIDKSHHEIAQILAPQTRNFKRWTILEYRSHNQFISLCKDVMALVVTLEGQTYQTSPLQSVRVWPRDGVKAHQQLILIFNQPVDKEANVTVMWDTVKNETQRFNAMNYSFTIGDVDEGQIKLAVFVNDAIYGKAMLRVLRDDSNMEQISKLVHDVINPVELLCQALGLDCSSREHLDRELIELMPDNISSLDKVFNRLALEKFGVSDSRHELPTLVHFGAKFGLYNFCMQLMNFPGGKRALQIKNKYGMLPHEIANDEQFKDLAHVSSLHSEQGSLVLHIQYKYHSS</sequence>